<protein>
    <submittedName>
        <fullName evidence="3">Xanthine dehydrogenase accessory factor</fullName>
    </submittedName>
</protein>
<accession>A0A1I6VJV2</accession>
<keyword evidence="4" id="KW-1185">Reference proteome</keyword>
<dbReference type="InterPro" id="IPR003777">
    <property type="entry name" value="XdhC_CoxI"/>
</dbReference>
<sequence length="270" mass="28385">MADFDIFDMIDRQRRTGRPFCVATVVRTADVTSAKAGAKAVVTETGEILGHLGGACVRRAVLTAGQEALGSGQTRLIRVKPSEKVVALTDEDGAQVFRSGCPSGGTVDLLIEPYELPPMLVIFGDTPISHALAAHAALAGYRLALPETSDGPETAARFADTDLAPLALGPRDFVVVASQGTQDLACLRAALESPAERVAMVASRRKADTLCAKLAAAGLPQAQIARLKSPAGLDIHAIDPQEIALSALAEIILWRNTDRARSGKPHENHA</sequence>
<evidence type="ECO:0000313" key="3">
    <source>
        <dbReference type="EMBL" id="SFT13970.1"/>
    </source>
</evidence>
<evidence type="ECO:0000259" key="1">
    <source>
        <dbReference type="Pfam" id="PF02625"/>
    </source>
</evidence>
<dbReference type="Gene3D" id="3.40.50.720">
    <property type="entry name" value="NAD(P)-binding Rossmann-like Domain"/>
    <property type="match status" value="1"/>
</dbReference>
<dbReference type="Pfam" id="PF02625">
    <property type="entry name" value="XdhC_CoxI"/>
    <property type="match status" value="1"/>
</dbReference>
<organism evidence="3 4">
    <name type="scientific">Alloyangia pacifica</name>
    <dbReference type="NCBI Taxonomy" id="311180"/>
    <lineage>
        <taxon>Bacteria</taxon>
        <taxon>Pseudomonadati</taxon>
        <taxon>Pseudomonadota</taxon>
        <taxon>Alphaproteobacteria</taxon>
        <taxon>Rhodobacterales</taxon>
        <taxon>Roseobacteraceae</taxon>
        <taxon>Alloyangia</taxon>
    </lineage>
</organism>
<dbReference type="Proteomes" id="UP000199392">
    <property type="component" value="Unassembled WGS sequence"/>
</dbReference>
<gene>
    <name evidence="3" type="ORF">SAMN04488050_111184</name>
</gene>
<proteinExistence type="predicted"/>
<name>A0A1I6VJV2_9RHOB</name>
<evidence type="ECO:0000313" key="4">
    <source>
        <dbReference type="Proteomes" id="UP000199392"/>
    </source>
</evidence>
<dbReference type="InterPro" id="IPR052698">
    <property type="entry name" value="MoCofactor_Util/Proc"/>
</dbReference>
<evidence type="ECO:0000259" key="2">
    <source>
        <dbReference type="Pfam" id="PF13478"/>
    </source>
</evidence>
<reference evidence="4" key="1">
    <citation type="submission" date="2016-10" db="EMBL/GenBank/DDBJ databases">
        <authorList>
            <person name="Varghese N."/>
            <person name="Submissions S."/>
        </authorList>
    </citation>
    <scope>NUCLEOTIDE SEQUENCE [LARGE SCALE GENOMIC DNA]</scope>
    <source>
        <strain evidence="4">DSM 26894</strain>
    </source>
</reference>
<dbReference type="EMBL" id="FOZW01000011">
    <property type="protein sequence ID" value="SFT13970.1"/>
    <property type="molecule type" value="Genomic_DNA"/>
</dbReference>
<dbReference type="PANTHER" id="PTHR30388">
    <property type="entry name" value="ALDEHYDE OXIDOREDUCTASE MOLYBDENUM COFACTOR ASSEMBLY PROTEIN"/>
    <property type="match status" value="1"/>
</dbReference>
<feature type="domain" description="XdhC Rossmann" evidence="2">
    <location>
        <begin position="120"/>
        <end position="251"/>
    </location>
</feature>
<dbReference type="STRING" id="311180.SAMN04488050_111184"/>
<feature type="domain" description="XdhC- CoxI" evidence="1">
    <location>
        <begin position="14"/>
        <end position="79"/>
    </location>
</feature>
<dbReference type="InterPro" id="IPR027051">
    <property type="entry name" value="XdhC_Rossmann_dom"/>
</dbReference>
<dbReference type="OrthoDB" id="5242066at2"/>
<dbReference type="Pfam" id="PF13478">
    <property type="entry name" value="XdhC_C"/>
    <property type="match status" value="1"/>
</dbReference>
<dbReference type="PANTHER" id="PTHR30388:SF6">
    <property type="entry name" value="XANTHINE DEHYDROGENASE SUBUNIT A-RELATED"/>
    <property type="match status" value="1"/>
</dbReference>
<dbReference type="RefSeq" id="WP_092428357.1">
    <property type="nucleotide sequence ID" value="NZ_FNCL01000011.1"/>
</dbReference>
<dbReference type="AlphaFoldDB" id="A0A1I6VJV2"/>